<sequence>MASGLSKEPPYGTDYAKSDESTCGSCKKFIMQGVLCMSFRVRSEHFDGIQDNWYHFDCFWKQVKVKNLSEGNIKNLEQIKWKDQELIQTKIAEIKDLKDEDNDGIGRQEIDAPTVIVSKSNENCFKCNERIEKHEVSIQYIILFYHPQCFKKLNMFNIPSDYFKGFDDLDREQRKTLIDLFGISKKRKSDSTDDGTPKKKAKFGIDDDLKRKLKRQSMILGEMENYIEENLDSQEIEKIIKKNKRFFRKRDNQESIRKQLADFIIFGVPEQCPKCEKNTLFYNSGSHCYECIGYITEYTRCTYKNKNPARKEIIFPAFIAKKNEYLKYREFTTLEKRYYYPEAIIHVEEEDIYIIHDSAKSPIIKNGFSIDSNCEVAKFSHVFVEKTSGGENIWQATLVLTSISEDRNSCYKLQLLEHDKKKEYYLFCSWGRIGSEGGNKTEYFDSDLERAKTNFRSLFAEKTGNLWANVHNFRKVAGKFHLLNTEFDGKKVPSIDLVNTTSKLPKSIQKLIAMIFDLKAMNQTLKALNLDTEKMPLGMLSAAHIKSAYSILKEAEKLIKEKATESEILDASNRFYYQIPHVSGSSKLPLLDNMRIIEEKTKMLGELMDLEISYQVVNFDDFDMDEEDPIDLKYQQLNCQINVLDQTSKEYEMIENYLKKTHGPTHSNFKLEICDVFEVKREEEHKKFKKEIGNINLLWHGSRTKNFAEILKQGLRIAPPEAPANGYMFGKGVYFADMVSKSANYCHIDANTEKKEGLLLLCDVALGEIQEERKANGNIRKPNNGKSSVKGLGVIVPDEREHKVLNDGVCVPMGKPKKASNLPGGLFYNEFIVYDVAQIKMRYLVKVKFV</sequence>
<name>A0AC34R2V0_9BILA</name>
<dbReference type="WBParaSite" id="JU765_v2.g3060.t1">
    <property type="protein sequence ID" value="JU765_v2.g3060.t1"/>
    <property type="gene ID" value="JU765_v2.g3060"/>
</dbReference>
<dbReference type="Proteomes" id="UP000887576">
    <property type="component" value="Unplaced"/>
</dbReference>
<organism evidence="1 2">
    <name type="scientific">Panagrolaimus sp. JU765</name>
    <dbReference type="NCBI Taxonomy" id="591449"/>
    <lineage>
        <taxon>Eukaryota</taxon>
        <taxon>Metazoa</taxon>
        <taxon>Ecdysozoa</taxon>
        <taxon>Nematoda</taxon>
        <taxon>Chromadorea</taxon>
        <taxon>Rhabditida</taxon>
        <taxon>Tylenchina</taxon>
        <taxon>Panagrolaimomorpha</taxon>
        <taxon>Panagrolaimoidea</taxon>
        <taxon>Panagrolaimidae</taxon>
        <taxon>Panagrolaimus</taxon>
    </lineage>
</organism>
<evidence type="ECO:0000313" key="1">
    <source>
        <dbReference type="Proteomes" id="UP000887576"/>
    </source>
</evidence>
<evidence type="ECO:0000313" key="2">
    <source>
        <dbReference type="WBParaSite" id="JU765_v2.g3060.t1"/>
    </source>
</evidence>
<accession>A0AC34R2V0</accession>
<protein>
    <submittedName>
        <fullName evidence="2">Poly [ADP-ribose] polymerase</fullName>
    </submittedName>
</protein>
<proteinExistence type="predicted"/>
<reference evidence="2" key="1">
    <citation type="submission" date="2022-11" db="UniProtKB">
        <authorList>
            <consortium name="WormBaseParasite"/>
        </authorList>
    </citation>
    <scope>IDENTIFICATION</scope>
</reference>